<keyword evidence="3" id="KW-1185">Reference proteome</keyword>
<feature type="region of interest" description="Disordered" evidence="1">
    <location>
        <begin position="1"/>
        <end position="29"/>
    </location>
</feature>
<comment type="caution">
    <text evidence="2">The sequence shown here is derived from an EMBL/GenBank/DDBJ whole genome shotgun (WGS) entry which is preliminary data.</text>
</comment>
<sequence>MHRQCSVEDRIPSPPLCLQNGTQRMDSPKLDEPISKLVKLKTDMMQLRLLDKEILGRLMQAYNIILQLKSNSVGNKSIEEVDEEAYLQPLKCVHQNHVYANI</sequence>
<proteinExistence type="predicted"/>
<dbReference type="AlphaFoldDB" id="A0A7I8V8P3"/>
<dbReference type="EMBL" id="CAJFCJ010000002">
    <property type="protein sequence ID" value="CAD5111659.1"/>
    <property type="molecule type" value="Genomic_DNA"/>
</dbReference>
<evidence type="ECO:0000256" key="1">
    <source>
        <dbReference type="SAM" id="MobiDB-lite"/>
    </source>
</evidence>
<name>A0A7I8V8P3_9ANNE</name>
<protein>
    <submittedName>
        <fullName evidence="2">DgyrCDS945</fullName>
    </submittedName>
</protein>
<reference evidence="2 3" key="1">
    <citation type="submission" date="2020-08" db="EMBL/GenBank/DDBJ databases">
        <authorList>
            <person name="Hejnol A."/>
        </authorList>
    </citation>
    <scope>NUCLEOTIDE SEQUENCE [LARGE SCALE GENOMIC DNA]</scope>
</reference>
<accession>A0A7I8V8P3</accession>
<organism evidence="2 3">
    <name type="scientific">Dimorphilus gyrociliatus</name>
    <dbReference type="NCBI Taxonomy" id="2664684"/>
    <lineage>
        <taxon>Eukaryota</taxon>
        <taxon>Metazoa</taxon>
        <taxon>Spiralia</taxon>
        <taxon>Lophotrochozoa</taxon>
        <taxon>Annelida</taxon>
        <taxon>Polychaeta</taxon>
        <taxon>Polychaeta incertae sedis</taxon>
        <taxon>Dinophilidae</taxon>
        <taxon>Dimorphilus</taxon>
    </lineage>
</organism>
<gene>
    <name evidence="2" type="ORF">DGYR_LOCUS919</name>
</gene>
<feature type="compositionally biased region" description="Basic and acidic residues" evidence="1">
    <location>
        <begin position="1"/>
        <end position="11"/>
    </location>
</feature>
<evidence type="ECO:0000313" key="2">
    <source>
        <dbReference type="EMBL" id="CAD5111659.1"/>
    </source>
</evidence>
<evidence type="ECO:0000313" key="3">
    <source>
        <dbReference type="Proteomes" id="UP000549394"/>
    </source>
</evidence>
<dbReference type="Proteomes" id="UP000549394">
    <property type="component" value="Unassembled WGS sequence"/>
</dbReference>